<keyword evidence="2" id="KW-1185">Reference proteome</keyword>
<comment type="caution">
    <text evidence="1">The sequence shown here is derived from an EMBL/GenBank/DDBJ whole genome shotgun (WGS) entry which is preliminary data.</text>
</comment>
<dbReference type="EMBL" id="JABBKX010000006">
    <property type="protein sequence ID" value="NMJ42957.1"/>
    <property type="molecule type" value="Genomic_DNA"/>
</dbReference>
<dbReference type="Proteomes" id="UP000548582">
    <property type="component" value="Unassembled WGS sequence"/>
</dbReference>
<organism evidence="1 2">
    <name type="scientific">Neoroseomonas marina</name>
    <dbReference type="NCBI Taxonomy" id="1232220"/>
    <lineage>
        <taxon>Bacteria</taxon>
        <taxon>Pseudomonadati</taxon>
        <taxon>Pseudomonadota</taxon>
        <taxon>Alphaproteobacteria</taxon>
        <taxon>Acetobacterales</taxon>
        <taxon>Acetobacteraceae</taxon>
        <taxon>Neoroseomonas</taxon>
    </lineage>
</organism>
<dbReference type="AlphaFoldDB" id="A0A848EHQ2"/>
<evidence type="ECO:0000313" key="1">
    <source>
        <dbReference type="EMBL" id="NMJ42957.1"/>
    </source>
</evidence>
<reference evidence="1 2" key="1">
    <citation type="submission" date="2020-03" db="EMBL/GenBank/DDBJ databases">
        <authorList>
            <person name="Sun Q."/>
        </authorList>
    </citation>
    <scope>NUCLEOTIDE SEQUENCE [LARGE SCALE GENOMIC DNA]</scope>
    <source>
        <strain evidence="1 2">JC162</strain>
    </source>
</reference>
<proteinExistence type="predicted"/>
<dbReference type="RefSeq" id="WP_170055191.1">
    <property type="nucleotide sequence ID" value="NZ_JABBKX010000006.1"/>
</dbReference>
<accession>A0A848EHQ2</accession>
<name>A0A848EHQ2_9PROT</name>
<evidence type="ECO:0000313" key="2">
    <source>
        <dbReference type="Proteomes" id="UP000548582"/>
    </source>
</evidence>
<gene>
    <name evidence="1" type="ORF">GWK16_17045</name>
</gene>
<sequence length="211" mass="22934">MAFLRHLLGHQRPPEDFIEALSALHAWLPDQFWLPVKNDDAPELQRVIGWYLSGFTFRERALIVLSSMPDVGLPAARRILGLQDEEAAAILHDVGRRGGDTSVIVLSAQAFVALDVAMIVQDLGIRRVRVTPHLTGLCAMAARERPLAVIADTEGGIAPETVASVLHRSNGRDIPSVILDARGRSVRGGVSLRKPFTARALRQAFLTAIGA</sequence>
<protein>
    <submittedName>
        <fullName evidence="1">Uncharacterized protein</fullName>
    </submittedName>
</protein>
<dbReference type="Gene3D" id="3.40.50.2300">
    <property type="match status" value="1"/>
</dbReference>